<gene>
    <name evidence="2" type="ORF">Lade_0954</name>
    <name evidence="3" type="ORF">NCTC12735_00512</name>
</gene>
<keyword evidence="3" id="KW-0614">Plasmid</keyword>
<dbReference type="Proteomes" id="UP000054859">
    <property type="component" value="Unassembled WGS sequence"/>
</dbReference>
<evidence type="ECO:0000313" key="4">
    <source>
        <dbReference type="Proteomes" id="UP000054859"/>
    </source>
</evidence>
<evidence type="ECO:0000313" key="2">
    <source>
        <dbReference type="EMBL" id="KTC66296.1"/>
    </source>
</evidence>
<dbReference type="KEGG" id="ladl:NCTC12735_00512"/>
<feature type="chain" id="PRO_5036299196" evidence="1">
    <location>
        <begin position="22"/>
        <end position="185"/>
    </location>
</feature>
<evidence type="ECO:0000256" key="1">
    <source>
        <dbReference type="SAM" id="SignalP"/>
    </source>
</evidence>
<geneLocation type="plasmid" evidence="3 5">
    <name>9</name>
</geneLocation>
<evidence type="ECO:0000313" key="5">
    <source>
        <dbReference type="Proteomes" id="UP000281170"/>
    </source>
</evidence>
<protein>
    <submittedName>
        <fullName evidence="2">Uncharacterized protein</fullName>
    </submittedName>
</protein>
<feature type="signal peptide" evidence="1">
    <location>
        <begin position="1"/>
        <end position="21"/>
    </location>
</feature>
<organism evidence="2 4">
    <name type="scientific">Legionella adelaidensis</name>
    <dbReference type="NCBI Taxonomy" id="45056"/>
    <lineage>
        <taxon>Bacteria</taxon>
        <taxon>Pseudomonadati</taxon>
        <taxon>Pseudomonadota</taxon>
        <taxon>Gammaproteobacteria</taxon>
        <taxon>Legionellales</taxon>
        <taxon>Legionellaceae</taxon>
        <taxon>Legionella</taxon>
    </lineage>
</organism>
<accession>A0A0W0R5F9</accession>
<dbReference type="AlphaFoldDB" id="A0A0W0R5F9"/>
<dbReference type="RefSeq" id="WP_058461985.1">
    <property type="nucleotide sequence ID" value="NZ_CAAAHS010000002.1"/>
</dbReference>
<keyword evidence="1" id="KW-0732">Signal</keyword>
<sequence>MNSLIRITIALSILVSVNCFASDTRYQFPNSTLSIMKPTWIPDMVTHPYKNPGVVDFVMGQGYWMAHGNYSVQLYDVPASITDTNSFYKETIEYFKVYMIKDRAKLLPNLKLVNTKRLKVNGYPAYQAISVDRTNNPAGAIVATSIYMKNKLAVVSLLTPIKAEDKNIQKQIPWDHYNQFMHSLK</sequence>
<reference evidence="2 4" key="1">
    <citation type="submission" date="2015-11" db="EMBL/GenBank/DDBJ databases">
        <title>Identification of large and diverse effector repertoires of 38 Legionella species.</title>
        <authorList>
            <person name="Burstein D."/>
            <person name="Amaro F."/>
            <person name="Zusman T."/>
            <person name="Lifshitz Z."/>
            <person name="Cohen O."/>
            <person name="Gilbert J.A."/>
            <person name="Pupko T."/>
            <person name="Shuman H.A."/>
            <person name="Segal G."/>
        </authorList>
    </citation>
    <scope>NUCLEOTIDE SEQUENCE [LARGE SCALE GENOMIC DNA]</scope>
    <source>
        <strain evidence="2 4">1762-AUS-E</strain>
    </source>
</reference>
<dbReference type="STRING" id="45056.Lade_0954"/>
<evidence type="ECO:0000313" key="3">
    <source>
        <dbReference type="EMBL" id="VEH84892.1"/>
    </source>
</evidence>
<dbReference type="EMBL" id="LR134418">
    <property type="protein sequence ID" value="VEH84892.1"/>
    <property type="molecule type" value="Genomic_DNA"/>
</dbReference>
<dbReference type="PATRIC" id="fig|45056.6.peg.989"/>
<reference evidence="3 5" key="2">
    <citation type="submission" date="2018-12" db="EMBL/GenBank/DDBJ databases">
        <authorList>
            <consortium name="Pathogen Informatics"/>
        </authorList>
    </citation>
    <scope>NUCLEOTIDE SEQUENCE [LARGE SCALE GENOMIC DNA]</scope>
    <source>
        <strain evidence="3 5">NCTC12735</strain>
        <plasmid evidence="5">9</plasmid>
    </source>
</reference>
<keyword evidence="4" id="KW-1185">Reference proteome</keyword>
<dbReference type="OrthoDB" id="7065258at2"/>
<dbReference type="Proteomes" id="UP000281170">
    <property type="component" value="Plasmid 9"/>
</dbReference>
<dbReference type="EMBL" id="LNKA01000001">
    <property type="protein sequence ID" value="KTC66296.1"/>
    <property type="molecule type" value="Genomic_DNA"/>
</dbReference>
<proteinExistence type="predicted"/>
<name>A0A0W0R5F9_9GAMM</name>